<keyword evidence="14" id="KW-1185">Reference proteome</keyword>
<evidence type="ECO:0000256" key="9">
    <source>
        <dbReference type="SAM" id="SignalP"/>
    </source>
</evidence>
<dbReference type="Pfam" id="PF01497">
    <property type="entry name" value="Peripla_BP_2"/>
    <property type="match status" value="1"/>
</dbReference>
<dbReference type="GO" id="GO:0005886">
    <property type="term" value="C:plasma membrane"/>
    <property type="evidence" value="ECO:0007669"/>
    <property type="project" value="UniProtKB-SubCell"/>
</dbReference>
<dbReference type="InterPro" id="IPR051313">
    <property type="entry name" value="Bact_iron-sidero_bind"/>
</dbReference>
<dbReference type="PANTHER" id="PTHR30532">
    <property type="entry name" value="IRON III DICITRATE-BINDING PERIPLASMIC PROTEIN"/>
    <property type="match status" value="1"/>
</dbReference>
<evidence type="ECO:0000313" key="13">
    <source>
        <dbReference type="Proteomes" id="UP000234951"/>
    </source>
</evidence>
<dbReference type="OrthoDB" id="2417096at2"/>
<proteinExistence type="inferred from homology"/>
<dbReference type="Proteomes" id="UP000235114">
    <property type="component" value="Unassembled WGS sequence"/>
</dbReference>
<dbReference type="Proteomes" id="UP000234951">
    <property type="component" value="Unassembled WGS sequence"/>
</dbReference>
<keyword evidence="7" id="KW-0175">Coiled coil</keyword>
<dbReference type="AlphaFoldDB" id="A0A2N5GS04"/>
<reference evidence="11 13" key="1">
    <citation type="submission" date="2017-11" db="EMBL/GenBank/DDBJ databases">
        <title>Comparitive Functional Genomics of Dry Heat Resistant strains isolated from the Viking Spacecraft.</title>
        <authorList>
            <person name="Seuylemezian A."/>
            <person name="Cooper K."/>
            <person name="Vaishampayan P."/>
        </authorList>
    </citation>
    <scope>NUCLEOTIDE SEQUENCE [LARGE SCALE GENOMIC DNA]</scope>
    <source>
        <strain evidence="11 13">M4.6</strain>
    </source>
</reference>
<dbReference type="GO" id="GO:0030288">
    <property type="term" value="C:outer membrane-bounded periplasmic space"/>
    <property type="evidence" value="ECO:0007669"/>
    <property type="project" value="TreeGrafter"/>
</dbReference>
<evidence type="ECO:0000313" key="12">
    <source>
        <dbReference type="EMBL" id="PLR98573.1"/>
    </source>
</evidence>
<dbReference type="SUPFAM" id="SSF53807">
    <property type="entry name" value="Helical backbone' metal receptor"/>
    <property type="match status" value="1"/>
</dbReference>
<name>A0A2N5GS04_9BACI</name>
<dbReference type="InterPro" id="IPR002491">
    <property type="entry name" value="ABC_transptr_periplasmic_BD"/>
</dbReference>
<protein>
    <submittedName>
        <fullName evidence="11">Ferrichrome ABC transporter substrate-binding protein</fullName>
    </submittedName>
</protein>
<evidence type="ECO:0000256" key="7">
    <source>
        <dbReference type="SAM" id="Coils"/>
    </source>
</evidence>
<evidence type="ECO:0000256" key="6">
    <source>
        <dbReference type="ARBA" id="ARBA00023288"/>
    </source>
</evidence>
<feature type="chain" id="PRO_5039078264" evidence="9">
    <location>
        <begin position="25"/>
        <end position="321"/>
    </location>
</feature>
<feature type="domain" description="Fe/B12 periplasmic-binding" evidence="10">
    <location>
        <begin position="62"/>
        <end position="321"/>
    </location>
</feature>
<evidence type="ECO:0000256" key="2">
    <source>
        <dbReference type="ARBA" id="ARBA00008814"/>
    </source>
</evidence>
<dbReference type="Gene3D" id="3.40.50.1980">
    <property type="entry name" value="Nitrogenase molybdenum iron protein domain"/>
    <property type="match status" value="2"/>
</dbReference>
<feature type="region of interest" description="Disordered" evidence="8">
    <location>
        <begin position="25"/>
        <end position="53"/>
    </location>
</feature>
<evidence type="ECO:0000256" key="5">
    <source>
        <dbReference type="ARBA" id="ARBA00023139"/>
    </source>
</evidence>
<organism evidence="11 13">
    <name type="scientific">Bacillus canaveralius</name>
    <dbReference type="NCBI Taxonomy" id="1403243"/>
    <lineage>
        <taxon>Bacteria</taxon>
        <taxon>Bacillati</taxon>
        <taxon>Bacillota</taxon>
        <taxon>Bacilli</taxon>
        <taxon>Bacillales</taxon>
        <taxon>Bacillaceae</taxon>
        <taxon>Bacillus</taxon>
    </lineage>
</organism>
<keyword evidence="6" id="KW-0449">Lipoprotein</keyword>
<dbReference type="RefSeq" id="WP_101575435.1">
    <property type="nucleotide sequence ID" value="NZ_PGVA01000003.1"/>
</dbReference>
<feature type="compositionally biased region" description="Basic and acidic residues" evidence="8">
    <location>
        <begin position="36"/>
        <end position="50"/>
    </location>
</feature>
<evidence type="ECO:0000256" key="3">
    <source>
        <dbReference type="ARBA" id="ARBA00022448"/>
    </source>
</evidence>
<dbReference type="PROSITE" id="PS50983">
    <property type="entry name" value="FE_B12_PBP"/>
    <property type="match status" value="1"/>
</dbReference>
<dbReference type="EMBL" id="PGVD01000021">
    <property type="protein sequence ID" value="PLR98573.1"/>
    <property type="molecule type" value="Genomic_DNA"/>
</dbReference>
<comment type="similarity">
    <text evidence="2">Belongs to the bacterial solute-binding protein 8 family.</text>
</comment>
<sequence>MFSIKKRILLVFSLVLLISLGAACSSEDNSNTSESGEGKTAENNGERTLEDATGEVTIPADPERIIAPYLEDSLLALGITPAAQWSIGDTVLDYLQPQLKGVPKVSYDLPLEQAISHDPDLIVFSSPSAIQNGQREEYLKIAPTFVLKEEVNADWRQQLLQMGKIVDKEDDAEKTLAQYDEKAAEAKAKIKDAIGDETAAIIWVMGEQFYLFENNRYSATVLYNDLGIQQPSFVESLPEAGVQWDPISLEKLAELDADHIFLVSKENEPGLEILANSSIWQGLPAVTQNHVYEMNDPSHWTINGLIAHEMTMDEVVKALTK</sequence>
<evidence type="ECO:0000256" key="4">
    <source>
        <dbReference type="ARBA" id="ARBA00022729"/>
    </source>
</evidence>
<evidence type="ECO:0000259" key="10">
    <source>
        <dbReference type="PROSITE" id="PS50983"/>
    </source>
</evidence>
<comment type="subcellular location">
    <subcellularLocation>
        <location evidence="1">Cell membrane</location>
        <topology evidence="1">Lipid-anchor</topology>
    </subcellularLocation>
</comment>
<evidence type="ECO:0000313" key="11">
    <source>
        <dbReference type="EMBL" id="PLR86340.1"/>
    </source>
</evidence>
<dbReference type="GO" id="GO:1901678">
    <property type="term" value="P:iron coordination entity transport"/>
    <property type="evidence" value="ECO:0007669"/>
    <property type="project" value="UniProtKB-ARBA"/>
</dbReference>
<feature type="compositionally biased region" description="Polar residues" evidence="8">
    <location>
        <begin position="26"/>
        <end position="35"/>
    </location>
</feature>
<keyword evidence="5" id="KW-0564">Palmitate</keyword>
<comment type="caution">
    <text evidence="11">The sequence shown here is derived from an EMBL/GenBank/DDBJ whole genome shotgun (WGS) entry which is preliminary data.</text>
</comment>
<dbReference type="EMBL" id="PGVA01000003">
    <property type="protein sequence ID" value="PLR86340.1"/>
    <property type="molecule type" value="Genomic_DNA"/>
</dbReference>
<evidence type="ECO:0000256" key="1">
    <source>
        <dbReference type="ARBA" id="ARBA00004193"/>
    </source>
</evidence>
<feature type="coiled-coil region" evidence="7">
    <location>
        <begin position="169"/>
        <end position="196"/>
    </location>
</feature>
<reference evidence="12 14" key="2">
    <citation type="submission" date="2017-12" db="EMBL/GenBank/DDBJ databases">
        <title>Comparative Functional Genomics of Dry Heat Resistant strains isolated from the Viking Spacecraft.</title>
        <authorList>
            <person name="Seuylemezian A."/>
            <person name="Cooper K."/>
            <person name="Vaishampayan P."/>
        </authorList>
    </citation>
    <scope>NUCLEOTIDE SEQUENCE [LARGE SCALE GENOMIC DNA]</scope>
    <source>
        <strain evidence="12 14">ATCC 29669</strain>
    </source>
</reference>
<evidence type="ECO:0000313" key="14">
    <source>
        <dbReference type="Proteomes" id="UP000235114"/>
    </source>
</evidence>
<dbReference type="PANTHER" id="PTHR30532:SF26">
    <property type="entry name" value="IRON(3+)-HYDROXAMATE-BINDING PROTEIN FHUD"/>
    <property type="match status" value="1"/>
</dbReference>
<evidence type="ECO:0000256" key="8">
    <source>
        <dbReference type="SAM" id="MobiDB-lite"/>
    </source>
</evidence>
<keyword evidence="4 9" id="KW-0732">Signal</keyword>
<feature type="signal peptide" evidence="9">
    <location>
        <begin position="1"/>
        <end position="24"/>
    </location>
</feature>
<accession>A0A2N5GS04</accession>
<dbReference type="PROSITE" id="PS51257">
    <property type="entry name" value="PROKAR_LIPOPROTEIN"/>
    <property type="match status" value="1"/>
</dbReference>
<gene>
    <name evidence="11" type="ORF">CU635_01715</name>
    <name evidence="12" type="ORF">CVD25_07560</name>
</gene>
<keyword evidence="3" id="KW-0813">Transport</keyword>